<evidence type="ECO:0000259" key="3">
    <source>
        <dbReference type="PROSITE" id="PS50089"/>
    </source>
</evidence>
<name>A0AAU9J2N1_9CILI</name>
<evidence type="ECO:0000256" key="2">
    <source>
        <dbReference type="SAM" id="Phobius"/>
    </source>
</evidence>
<organism evidence="4 5">
    <name type="scientific">Blepharisma stoltei</name>
    <dbReference type="NCBI Taxonomy" id="1481888"/>
    <lineage>
        <taxon>Eukaryota</taxon>
        <taxon>Sar</taxon>
        <taxon>Alveolata</taxon>
        <taxon>Ciliophora</taxon>
        <taxon>Postciliodesmatophora</taxon>
        <taxon>Heterotrichea</taxon>
        <taxon>Heterotrichida</taxon>
        <taxon>Blepharismidae</taxon>
        <taxon>Blepharisma</taxon>
    </lineage>
</organism>
<proteinExistence type="predicted"/>
<keyword evidence="1" id="KW-0479">Metal-binding</keyword>
<dbReference type="AlphaFoldDB" id="A0AAU9J2N1"/>
<keyword evidence="1" id="KW-0863">Zinc-finger</keyword>
<dbReference type="Pfam" id="PF13639">
    <property type="entry name" value="zf-RING_2"/>
    <property type="match status" value="1"/>
</dbReference>
<feature type="transmembrane region" description="Helical" evidence="2">
    <location>
        <begin position="169"/>
        <end position="186"/>
    </location>
</feature>
<evidence type="ECO:0000313" key="4">
    <source>
        <dbReference type="EMBL" id="CAG9319615.1"/>
    </source>
</evidence>
<dbReference type="PROSITE" id="PS50089">
    <property type="entry name" value="ZF_RING_2"/>
    <property type="match status" value="1"/>
</dbReference>
<dbReference type="PANTHER" id="PTHR46225">
    <property type="entry name" value="C3H4 TYPE ZINC FINGER PROTEIN"/>
    <property type="match status" value="1"/>
</dbReference>
<dbReference type="InterPro" id="IPR013083">
    <property type="entry name" value="Znf_RING/FYVE/PHD"/>
</dbReference>
<keyword evidence="2" id="KW-0472">Membrane</keyword>
<accession>A0AAU9J2N1</accession>
<feature type="transmembrane region" description="Helical" evidence="2">
    <location>
        <begin position="112"/>
        <end position="134"/>
    </location>
</feature>
<protein>
    <recommendedName>
        <fullName evidence="3">RING-type domain-containing protein</fullName>
    </recommendedName>
</protein>
<keyword evidence="5" id="KW-1185">Reference proteome</keyword>
<feature type="domain" description="RING-type" evidence="3">
    <location>
        <begin position="218"/>
        <end position="261"/>
    </location>
</feature>
<dbReference type="InterPro" id="IPR001841">
    <property type="entry name" value="Znf_RING"/>
</dbReference>
<dbReference type="Gene3D" id="3.30.40.10">
    <property type="entry name" value="Zinc/RING finger domain, C3HC4 (zinc finger)"/>
    <property type="match status" value="1"/>
</dbReference>
<keyword evidence="2" id="KW-1133">Transmembrane helix</keyword>
<dbReference type="EMBL" id="CAJZBQ010000023">
    <property type="protein sequence ID" value="CAG9319615.1"/>
    <property type="molecule type" value="Genomic_DNA"/>
</dbReference>
<dbReference type="Proteomes" id="UP001162131">
    <property type="component" value="Unassembled WGS sequence"/>
</dbReference>
<gene>
    <name evidence="4" type="ORF">BSTOLATCC_MIC24166</name>
</gene>
<feature type="transmembrane region" description="Helical" evidence="2">
    <location>
        <begin position="40"/>
        <end position="66"/>
    </location>
</feature>
<sequence>MDERSPLVQNQNQNRSPNQSQVIVRENLWNTIQRTLYSSYILMTFRLAVSTFKILSCGIVLSFFAASCNAPLTLWVLVSMVLEIGYLIMLFFRIPHVKIVRDGGEINEGLALGFLFKLQTALYLCWLVPGNIWYWRCKDCYNDAPVLTALVFALLILGYCYLLIPTMLVLCLCACLPVAIIFLMFISNTSQLPATEGMIKDLKSVDYDSSVNKGDTSCSICAVEYAEKDKIIVMECDPRHFFHEECIKRWLRINSNCPICRTPFLMD</sequence>
<feature type="transmembrane region" description="Helical" evidence="2">
    <location>
        <begin position="72"/>
        <end position="92"/>
    </location>
</feature>
<comment type="caution">
    <text evidence="4">The sequence shown here is derived from an EMBL/GenBank/DDBJ whole genome shotgun (WGS) entry which is preliminary data.</text>
</comment>
<dbReference type="SUPFAM" id="SSF57850">
    <property type="entry name" value="RING/U-box"/>
    <property type="match status" value="1"/>
</dbReference>
<dbReference type="PANTHER" id="PTHR46225:SF19">
    <property type="entry name" value="RING-TYPE DOMAIN-CONTAINING PROTEIN"/>
    <property type="match status" value="1"/>
</dbReference>
<dbReference type="GO" id="GO:0008270">
    <property type="term" value="F:zinc ion binding"/>
    <property type="evidence" value="ECO:0007669"/>
    <property type="project" value="UniProtKB-KW"/>
</dbReference>
<evidence type="ECO:0000313" key="5">
    <source>
        <dbReference type="Proteomes" id="UP001162131"/>
    </source>
</evidence>
<keyword evidence="1" id="KW-0862">Zinc</keyword>
<keyword evidence="2" id="KW-0812">Transmembrane</keyword>
<feature type="transmembrane region" description="Helical" evidence="2">
    <location>
        <begin position="146"/>
        <end position="164"/>
    </location>
</feature>
<evidence type="ECO:0000256" key="1">
    <source>
        <dbReference type="PROSITE-ProRule" id="PRU00175"/>
    </source>
</evidence>
<reference evidence="4" key="1">
    <citation type="submission" date="2021-09" db="EMBL/GenBank/DDBJ databases">
        <authorList>
            <consortium name="AG Swart"/>
            <person name="Singh M."/>
            <person name="Singh A."/>
            <person name="Seah K."/>
            <person name="Emmerich C."/>
        </authorList>
    </citation>
    <scope>NUCLEOTIDE SEQUENCE</scope>
    <source>
        <strain evidence="4">ATCC30299</strain>
    </source>
</reference>